<feature type="binding site" evidence="6">
    <location>
        <position position="95"/>
    </location>
    <ligand>
        <name>Zn(2+)</name>
        <dbReference type="ChEBI" id="CHEBI:29105"/>
    </ligand>
</feature>
<evidence type="ECO:0000256" key="3">
    <source>
        <dbReference type="ARBA" id="ARBA00022723"/>
    </source>
</evidence>
<dbReference type="Pfam" id="PF00484">
    <property type="entry name" value="Pro_CA"/>
    <property type="match status" value="1"/>
</dbReference>
<dbReference type="SUPFAM" id="SSF53056">
    <property type="entry name" value="beta-carbonic anhydrase, cab"/>
    <property type="match status" value="1"/>
</dbReference>
<name>A0A841RPZ2_9BACI</name>
<keyword evidence="7" id="KW-0456">Lyase</keyword>
<sequence length="184" mass="21074">MLLNQILEFNENFVKNKQYEGFQTDRFPNKRAVIFTCMDNRLVDLMPRALNLQNGDVKMVKNAGAMITNHYDSTMKSILVAVYNLKADEIFVISHHDCGMSNFQMDNFMDLVKERGVSEETIANLEKDPKEWMEGFVDVRTNVKESVDMIKSHPLLPDDVVVHGLVIDPATGELELVERGYESE</sequence>
<comment type="cofactor">
    <cofactor evidence="6">
        <name>Zn(2+)</name>
        <dbReference type="ChEBI" id="CHEBI:29105"/>
    </cofactor>
    <text evidence="6">Binds 1 zinc ion per subunit.</text>
</comment>
<comment type="caution">
    <text evidence="7">The sequence shown here is derived from an EMBL/GenBank/DDBJ whole genome shotgun (WGS) entry which is preliminary data.</text>
</comment>
<dbReference type="PANTHER" id="PTHR43175:SF3">
    <property type="entry name" value="CARBON DISULFIDE HYDROLASE"/>
    <property type="match status" value="1"/>
</dbReference>
<keyword evidence="8" id="KW-1185">Reference proteome</keyword>
<comment type="catalytic activity">
    <reaction evidence="5">
        <text>hydrogencarbonate + H(+) = CO2 + H2O</text>
        <dbReference type="Rhea" id="RHEA:10748"/>
        <dbReference type="ChEBI" id="CHEBI:15377"/>
        <dbReference type="ChEBI" id="CHEBI:15378"/>
        <dbReference type="ChEBI" id="CHEBI:16526"/>
        <dbReference type="ChEBI" id="CHEBI:17544"/>
        <dbReference type="EC" id="4.2.1.1"/>
    </reaction>
</comment>
<dbReference type="AlphaFoldDB" id="A0A841RPZ2"/>
<feature type="binding site" evidence="6">
    <location>
        <position position="98"/>
    </location>
    <ligand>
        <name>Zn(2+)</name>
        <dbReference type="ChEBI" id="CHEBI:29105"/>
    </ligand>
</feature>
<evidence type="ECO:0000256" key="1">
    <source>
        <dbReference type="ARBA" id="ARBA00006217"/>
    </source>
</evidence>
<evidence type="ECO:0000256" key="4">
    <source>
        <dbReference type="ARBA" id="ARBA00022833"/>
    </source>
</evidence>
<dbReference type="SMART" id="SM00947">
    <property type="entry name" value="Pro_CA"/>
    <property type="match status" value="1"/>
</dbReference>
<evidence type="ECO:0000256" key="2">
    <source>
        <dbReference type="ARBA" id="ARBA00012925"/>
    </source>
</evidence>
<feature type="binding site" evidence="6">
    <location>
        <position position="37"/>
    </location>
    <ligand>
        <name>Zn(2+)</name>
        <dbReference type="ChEBI" id="CHEBI:29105"/>
    </ligand>
</feature>
<dbReference type="EC" id="4.2.1.1" evidence="2"/>
<dbReference type="RefSeq" id="WP_184246452.1">
    <property type="nucleotide sequence ID" value="NZ_BAAACU010000028.1"/>
</dbReference>
<dbReference type="CDD" id="cd03379">
    <property type="entry name" value="beta_CA_cladeD"/>
    <property type="match status" value="1"/>
</dbReference>
<dbReference type="InterPro" id="IPR036874">
    <property type="entry name" value="Carbonic_anhydrase_sf"/>
</dbReference>
<protein>
    <recommendedName>
        <fullName evidence="2">carbonic anhydrase</fullName>
        <ecNumber evidence="2">4.2.1.1</ecNumber>
    </recommendedName>
</protein>
<proteinExistence type="inferred from homology"/>
<feature type="binding site" evidence="6">
    <location>
        <position position="39"/>
    </location>
    <ligand>
        <name>Zn(2+)</name>
        <dbReference type="ChEBI" id="CHEBI:29105"/>
    </ligand>
</feature>
<accession>A0A841RPZ2</accession>
<dbReference type="GO" id="GO:0004089">
    <property type="term" value="F:carbonate dehydratase activity"/>
    <property type="evidence" value="ECO:0007669"/>
    <property type="project" value="UniProtKB-EC"/>
</dbReference>
<gene>
    <name evidence="7" type="ORF">GGQ92_001504</name>
</gene>
<dbReference type="InterPro" id="IPR001765">
    <property type="entry name" value="Carbonic_anhydrase"/>
</dbReference>
<dbReference type="EMBL" id="JACHON010000004">
    <property type="protein sequence ID" value="MBB6512718.1"/>
    <property type="molecule type" value="Genomic_DNA"/>
</dbReference>
<evidence type="ECO:0000313" key="8">
    <source>
        <dbReference type="Proteomes" id="UP000572212"/>
    </source>
</evidence>
<evidence type="ECO:0000313" key="7">
    <source>
        <dbReference type="EMBL" id="MBB6512718.1"/>
    </source>
</evidence>
<comment type="similarity">
    <text evidence="1">Belongs to the beta-class carbonic anhydrase family.</text>
</comment>
<dbReference type="Gene3D" id="3.40.1050.10">
    <property type="entry name" value="Carbonic anhydrase"/>
    <property type="match status" value="1"/>
</dbReference>
<keyword evidence="3 6" id="KW-0479">Metal-binding</keyword>
<evidence type="ECO:0000256" key="5">
    <source>
        <dbReference type="ARBA" id="ARBA00048348"/>
    </source>
</evidence>
<dbReference type="Proteomes" id="UP000572212">
    <property type="component" value="Unassembled WGS sequence"/>
</dbReference>
<reference evidence="7 8" key="1">
    <citation type="submission" date="2020-08" db="EMBL/GenBank/DDBJ databases">
        <title>Genomic Encyclopedia of Type Strains, Phase IV (KMG-IV): sequencing the most valuable type-strain genomes for metagenomic binning, comparative biology and taxonomic classification.</title>
        <authorList>
            <person name="Goeker M."/>
        </authorList>
    </citation>
    <scope>NUCLEOTIDE SEQUENCE [LARGE SCALE GENOMIC DNA]</scope>
    <source>
        <strain evidence="7 8">DSM 11805</strain>
    </source>
</reference>
<keyword evidence="4 6" id="KW-0862">Zinc</keyword>
<evidence type="ECO:0000256" key="6">
    <source>
        <dbReference type="PIRSR" id="PIRSR601765-1"/>
    </source>
</evidence>
<dbReference type="GO" id="GO:0008270">
    <property type="term" value="F:zinc ion binding"/>
    <property type="evidence" value="ECO:0007669"/>
    <property type="project" value="InterPro"/>
</dbReference>
<dbReference type="PANTHER" id="PTHR43175">
    <property type="entry name" value="CARBONIC ANHYDRASE"/>
    <property type="match status" value="1"/>
</dbReference>
<organism evidence="7 8">
    <name type="scientific">Gracilibacillus halotolerans</name>
    <dbReference type="NCBI Taxonomy" id="74386"/>
    <lineage>
        <taxon>Bacteria</taxon>
        <taxon>Bacillati</taxon>
        <taxon>Bacillota</taxon>
        <taxon>Bacilli</taxon>
        <taxon>Bacillales</taxon>
        <taxon>Bacillaceae</taxon>
        <taxon>Gracilibacillus</taxon>
    </lineage>
</organism>